<organism evidence="1 2">
    <name type="scientific">Rhodobium gokarnense</name>
    <dbReference type="NCBI Taxonomy" id="364296"/>
    <lineage>
        <taxon>Bacteria</taxon>
        <taxon>Pseudomonadati</taxon>
        <taxon>Pseudomonadota</taxon>
        <taxon>Alphaproteobacteria</taxon>
        <taxon>Hyphomicrobiales</taxon>
        <taxon>Rhodobiaceae</taxon>
        <taxon>Rhodobium</taxon>
    </lineage>
</organism>
<evidence type="ECO:0000313" key="2">
    <source>
        <dbReference type="Proteomes" id="UP001209755"/>
    </source>
</evidence>
<sequence length="237" mass="25735">MTSARRTVHGTTIGIIVLDTAFERLPGDIAHAETWPFPVQFRVVRGVRPADVIEGDASLALAAFHEAIDDLVSLGARAITTSCGFLAAVQDELTRYSPVPFFASALLQIPLIERSLPAGRRVGLVVSDANALQERHFRNVGAEPGLPIAELPADGPIRANMRDNAQQVDRAAQERDALETVERLLAAHPDVGAIVLECANLPPYSDAIARRFGLPVYDIVTLVTWLHNALVPPRYRV</sequence>
<dbReference type="EMBL" id="JAOQNS010000005">
    <property type="protein sequence ID" value="MCW2307712.1"/>
    <property type="molecule type" value="Genomic_DNA"/>
</dbReference>
<comment type="caution">
    <text evidence="1">The sequence shown here is derived from an EMBL/GenBank/DDBJ whole genome shotgun (WGS) entry which is preliminary data.</text>
</comment>
<evidence type="ECO:0000313" key="1">
    <source>
        <dbReference type="EMBL" id="MCW2307712.1"/>
    </source>
</evidence>
<name>A0ABT3HBD9_9HYPH</name>
<dbReference type="Pfam" id="PF01177">
    <property type="entry name" value="Asp_Glu_race"/>
    <property type="match status" value="1"/>
</dbReference>
<proteinExistence type="predicted"/>
<keyword evidence="2" id="KW-1185">Reference proteome</keyword>
<gene>
    <name evidence="1" type="ORF">M2319_002049</name>
</gene>
<evidence type="ECO:0008006" key="3">
    <source>
        <dbReference type="Google" id="ProtNLM"/>
    </source>
</evidence>
<protein>
    <recommendedName>
        <fullName evidence="3">Aspartate/glutamate racemase family protein</fullName>
    </recommendedName>
</protein>
<reference evidence="2" key="1">
    <citation type="submission" date="2023-07" db="EMBL/GenBank/DDBJ databases">
        <title>Genome sequencing of Purple Non-Sulfur Bacteria from various extreme environments.</title>
        <authorList>
            <person name="Mayer M."/>
        </authorList>
    </citation>
    <scope>NUCLEOTIDE SEQUENCE [LARGE SCALE GENOMIC DNA]</scope>
    <source>
        <strain evidence="2">DSM 17935</strain>
    </source>
</reference>
<dbReference type="Proteomes" id="UP001209755">
    <property type="component" value="Unassembled WGS sequence"/>
</dbReference>
<dbReference type="NCBIfam" id="NF005679">
    <property type="entry name" value="PRK07475.1"/>
    <property type="match status" value="1"/>
</dbReference>
<accession>A0ABT3HBD9</accession>
<dbReference type="InterPro" id="IPR015942">
    <property type="entry name" value="Asp/Glu/hydantoin_racemase"/>
</dbReference>
<dbReference type="RefSeq" id="WP_264601355.1">
    <property type="nucleotide sequence ID" value="NZ_JAOQNS010000005.1"/>
</dbReference>